<evidence type="ECO:0000313" key="2">
    <source>
        <dbReference type="Proteomes" id="UP001324634"/>
    </source>
</evidence>
<gene>
    <name evidence="1" type="ORF">SOO65_03095</name>
</gene>
<dbReference type="InterPro" id="IPR005500">
    <property type="entry name" value="DUF309"/>
</dbReference>
<evidence type="ECO:0000313" key="1">
    <source>
        <dbReference type="EMBL" id="WPU65724.1"/>
    </source>
</evidence>
<reference evidence="1 2" key="1">
    <citation type="submission" date="2023-11" db="EMBL/GenBank/DDBJ databases">
        <title>Peredibacter starrii A3.12.</title>
        <authorList>
            <person name="Mitchell R.J."/>
        </authorList>
    </citation>
    <scope>NUCLEOTIDE SEQUENCE [LARGE SCALE GENOMIC DNA]</scope>
    <source>
        <strain evidence="1 2">A3.12</strain>
    </source>
</reference>
<dbReference type="PANTHER" id="PTHR34796:SF1">
    <property type="entry name" value="EXPRESSED PROTEIN"/>
    <property type="match status" value="1"/>
</dbReference>
<keyword evidence="2" id="KW-1185">Reference proteome</keyword>
<dbReference type="KEGG" id="psti:SOO65_03095"/>
<dbReference type="Gene3D" id="1.10.3450.10">
    <property type="entry name" value="TTHA0068-like"/>
    <property type="match status" value="1"/>
</dbReference>
<dbReference type="Pfam" id="PF03745">
    <property type="entry name" value="DUF309"/>
    <property type="match status" value="1"/>
</dbReference>
<dbReference type="EMBL" id="CP139487">
    <property type="protein sequence ID" value="WPU65724.1"/>
    <property type="molecule type" value="Genomic_DNA"/>
</dbReference>
<dbReference type="Proteomes" id="UP001324634">
    <property type="component" value="Chromosome"/>
</dbReference>
<dbReference type="PANTHER" id="PTHR34796">
    <property type="entry name" value="EXPRESSED PROTEIN"/>
    <property type="match status" value="1"/>
</dbReference>
<accession>A0AAX4HS37</accession>
<dbReference type="RefSeq" id="WP_321396758.1">
    <property type="nucleotide sequence ID" value="NZ_CP139487.1"/>
</dbReference>
<dbReference type="SUPFAM" id="SSF140663">
    <property type="entry name" value="TTHA0068-like"/>
    <property type="match status" value="1"/>
</dbReference>
<protein>
    <submittedName>
        <fullName evidence="1">DUF309 domain-containing protein</fullName>
    </submittedName>
</protein>
<proteinExistence type="predicted"/>
<name>A0AAX4HS37_9BACT</name>
<sequence length="134" mass="16130">MFDLEHLKKMEEGVQLFNEQKYWECHEALEDLWMEDRQDPTRNVYWAVIQVAAACIHYRDSNLIGARGMIYKAKEKFRRCRDQHILTDITFKFLDWQELEDIVMKIPDGTTSTLQDFADLFEFRFKHYSAEGKL</sequence>
<dbReference type="InterPro" id="IPR023203">
    <property type="entry name" value="TTHA0068_sf"/>
</dbReference>
<organism evidence="1 2">
    <name type="scientific">Peredibacter starrii</name>
    <dbReference type="NCBI Taxonomy" id="28202"/>
    <lineage>
        <taxon>Bacteria</taxon>
        <taxon>Pseudomonadati</taxon>
        <taxon>Bdellovibrionota</taxon>
        <taxon>Bacteriovoracia</taxon>
        <taxon>Bacteriovoracales</taxon>
        <taxon>Bacteriovoracaceae</taxon>
        <taxon>Peredibacter</taxon>
    </lineage>
</organism>
<dbReference type="AlphaFoldDB" id="A0AAX4HS37"/>